<evidence type="ECO:0000313" key="2">
    <source>
        <dbReference type="Proteomes" id="UP000267606"/>
    </source>
</evidence>
<dbReference type="Proteomes" id="UP000267606">
    <property type="component" value="Unassembled WGS sequence"/>
</dbReference>
<proteinExistence type="predicted"/>
<keyword evidence="2" id="KW-1185">Reference proteome</keyword>
<reference evidence="1 2" key="2">
    <citation type="submission" date="2018-11" db="EMBL/GenBank/DDBJ databases">
        <authorList>
            <consortium name="Pathogen Informatics"/>
        </authorList>
    </citation>
    <scope>NUCLEOTIDE SEQUENCE [LARGE SCALE GENOMIC DNA]</scope>
</reference>
<evidence type="ECO:0000313" key="1">
    <source>
        <dbReference type="EMBL" id="VDO36514.1"/>
    </source>
</evidence>
<dbReference type="EMBL" id="UZAJ01002299">
    <property type="protein sequence ID" value="VDO36514.1"/>
    <property type="molecule type" value="Genomic_DNA"/>
</dbReference>
<gene>
    <name evidence="1" type="ORF">OFLC_LOCUS3446</name>
</gene>
<dbReference type="WBParaSite" id="OFLC_0000344501-mRNA-1">
    <property type="protein sequence ID" value="OFLC_0000344501-mRNA-1"/>
    <property type="gene ID" value="OFLC_0000344501"/>
</dbReference>
<evidence type="ECO:0000313" key="3">
    <source>
        <dbReference type="WBParaSite" id="OFLC_0000344501-mRNA-1"/>
    </source>
</evidence>
<organism evidence="3">
    <name type="scientific">Onchocerca flexuosa</name>
    <dbReference type="NCBI Taxonomy" id="387005"/>
    <lineage>
        <taxon>Eukaryota</taxon>
        <taxon>Metazoa</taxon>
        <taxon>Ecdysozoa</taxon>
        <taxon>Nematoda</taxon>
        <taxon>Chromadorea</taxon>
        <taxon>Rhabditida</taxon>
        <taxon>Spirurina</taxon>
        <taxon>Spiruromorpha</taxon>
        <taxon>Filarioidea</taxon>
        <taxon>Onchocercidae</taxon>
        <taxon>Onchocerca</taxon>
    </lineage>
</organism>
<sequence length="114" mass="13154">MQASFPVFKIMKEQHTKLNEFLAEKGMSWEKIENVLNIRPLTYANFDDCKIIRPVDFIQPNAPLIISTTDDLDEFNPGKPDMKERLGKYWMGTLKVLDTNNYSSSPKISTNINI</sequence>
<accession>A0A183H7I4</accession>
<dbReference type="AlphaFoldDB" id="A0A183H7I4"/>
<name>A0A183H7I4_9BILA</name>
<protein>
    <submittedName>
        <fullName evidence="3">Cytochrome P450</fullName>
    </submittedName>
</protein>
<reference evidence="3" key="1">
    <citation type="submission" date="2016-06" db="UniProtKB">
        <authorList>
            <consortium name="WormBaseParasite"/>
        </authorList>
    </citation>
    <scope>IDENTIFICATION</scope>
</reference>